<feature type="compositionally biased region" description="Basic and acidic residues" evidence="1">
    <location>
        <begin position="141"/>
        <end position="176"/>
    </location>
</feature>
<dbReference type="KEGG" id="acan:ACA1_183540"/>
<dbReference type="GeneID" id="14922312"/>
<protein>
    <submittedName>
        <fullName evidence="2">Uncharacterized protein</fullName>
    </submittedName>
</protein>
<dbReference type="AlphaFoldDB" id="L8H799"/>
<evidence type="ECO:0000313" key="2">
    <source>
        <dbReference type="EMBL" id="ELR21419.1"/>
    </source>
</evidence>
<feature type="region of interest" description="Disordered" evidence="1">
    <location>
        <begin position="84"/>
        <end position="127"/>
    </location>
</feature>
<feature type="region of interest" description="Disordered" evidence="1">
    <location>
        <begin position="141"/>
        <end position="182"/>
    </location>
</feature>
<keyword evidence="3" id="KW-1185">Reference proteome</keyword>
<feature type="compositionally biased region" description="Basic and acidic residues" evidence="1">
    <location>
        <begin position="104"/>
        <end position="120"/>
    </location>
</feature>
<dbReference type="OrthoDB" id="17543at2759"/>
<dbReference type="Proteomes" id="UP000011083">
    <property type="component" value="Unassembled WGS sequence"/>
</dbReference>
<accession>L8H799</accession>
<organism evidence="2 3">
    <name type="scientific">Acanthamoeba castellanii (strain ATCC 30010 / Neff)</name>
    <dbReference type="NCBI Taxonomy" id="1257118"/>
    <lineage>
        <taxon>Eukaryota</taxon>
        <taxon>Amoebozoa</taxon>
        <taxon>Discosea</taxon>
        <taxon>Longamoebia</taxon>
        <taxon>Centramoebida</taxon>
        <taxon>Acanthamoebidae</taxon>
        <taxon>Acanthamoeba</taxon>
    </lineage>
</organism>
<dbReference type="OMA" id="FHQGSKC"/>
<proteinExistence type="predicted"/>
<reference evidence="2 3" key="1">
    <citation type="journal article" date="2013" name="Genome Biol.">
        <title>Genome of Acanthamoeba castellanii highlights extensive lateral gene transfer and early evolution of tyrosine kinase signaling.</title>
        <authorList>
            <person name="Clarke M."/>
            <person name="Lohan A.J."/>
            <person name="Liu B."/>
            <person name="Lagkouvardos I."/>
            <person name="Roy S."/>
            <person name="Zafar N."/>
            <person name="Bertelli C."/>
            <person name="Schilde C."/>
            <person name="Kianianmomeni A."/>
            <person name="Burglin T.R."/>
            <person name="Frech C."/>
            <person name="Turcotte B."/>
            <person name="Kopec K.O."/>
            <person name="Synnott J.M."/>
            <person name="Choo C."/>
            <person name="Paponov I."/>
            <person name="Finkler A."/>
            <person name="Soon Heng Tan C."/>
            <person name="Hutchins A.P."/>
            <person name="Weinmeier T."/>
            <person name="Rattei T."/>
            <person name="Chu J.S."/>
            <person name="Gimenez G."/>
            <person name="Irimia M."/>
            <person name="Rigden D.J."/>
            <person name="Fitzpatrick D.A."/>
            <person name="Lorenzo-Morales J."/>
            <person name="Bateman A."/>
            <person name="Chiu C.H."/>
            <person name="Tang P."/>
            <person name="Hegemann P."/>
            <person name="Fromm H."/>
            <person name="Raoult D."/>
            <person name="Greub G."/>
            <person name="Miranda-Saavedra D."/>
            <person name="Chen N."/>
            <person name="Nash P."/>
            <person name="Ginger M.L."/>
            <person name="Horn M."/>
            <person name="Schaap P."/>
            <person name="Caler L."/>
            <person name="Loftus B."/>
        </authorList>
    </citation>
    <scope>NUCLEOTIDE SEQUENCE [LARGE SCALE GENOMIC DNA]</scope>
    <source>
        <strain evidence="2 3">Neff</strain>
    </source>
</reference>
<feature type="compositionally biased region" description="Acidic residues" evidence="1">
    <location>
        <begin position="1"/>
        <end position="10"/>
    </location>
</feature>
<feature type="region of interest" description="Disordered" evidence="1">
    <location>
        <begin position="1"/>
        <end position="36"/>
    </location>
</feature>
<dbReference type="RefSeq" id="XP_004345963.1">
    <property type="nucleotide sequence ID" value="XM_004345913.1"/>
</dbReference>
<evidence type="ECO:0000313" key="3">
    <source>
        <dbReference type="Proteomes" id="UP000011083"/>
    </source>
</evidence>
<dbReference type="VEuPathDB" id="AmoebaDB:ACA1_183540"/>
<sequence>MEKSDDEGEMEMERMEEANEEEEEEEEEIAEEEKEVVEGVVYYGELKCQARRGSGKACTNNAYFAQPKIPSGGLASFLTAKHRNNIKMNSNKKNKKTNKNTQNQEKKNNNSTKTDNHNKEEEEEGDEVVVEERFLCGVHAKDKLGRRPLPKRDPKDRKRIEQQRNEADRAAVEQHRQRNQAAGRRGDVVLERLRMLKAPRHREGYLRVYPNFKHQNKADGFGCARLSPMSLGPVDHGQPDLPPALNIENFHQGTKVFKEEIDAEGNPGPRYVANRLRFYEDPVPHRHKYRASGGGNRNIPLYFLWIDRRYGSEHRLTYVESRQFYCNFYERLASQEPDFQKLVEMVEAGTNLQLCGYDAHPLPEGQTIEGAYLDPSVPFGHERVLYAMLLLHDRPDDFPWRKHKTFDF</sequence>
<evidence type="ECO:0000256" key="1">
    <source>
        <dbReference type="SAM" id="MobiDB-lite"/>
    </source>
</evidence>
<gene>
    <name evidence="2" type="ORF">ACA1_183540</name>
</gene>
<feature type="compositionally biased region" description="Acidic residues" evidence="1">
    <location>
        <begin position="18"/>
        <end position="35"/>
    </location>
</feature>
<feature type="compositionally biased region" description="Basic residues" evidence="1">
    <location>
        <begin position="84"/>
        <end position="98"/>
    </location>
</feature>
<dbReference type="EMBL" id="KB007904">
    <property type="protein sequence ID" value="ELR21419.1"/>
    <property type="molecule type" value="Genomic_DNA"/>
</dbReference>
<name>L8H799_ACACF</name>